<proteinExistence type="predicted"/>
<reference evidence="4 5" key="1">
    <citation type="submission" date="2018-07" db="EMBL/GenBank/DDBJ databases">
        <title>Complete Genome and Methylome Analysis of Deinococcus wulumuqiensis NEB 479.</title>
        <authorList>
            <person name="Fomenkov A."/>
            <person name="Luyten Y."/>
            <person name="Vincze T."/>
            <person name="Anton B.P."/>
            <person name="Clark T."/>
            <person name="Roberts R.J."/>
            <person name="Morgan R.D."/>
        </authorList>
    </citation>
    <scope>NUCLEOTIDE SEQUENCE [LARGE SCALE GENOMIC DNA]</scope>
    <source>
        <strain evidence="4 5">NEB 479</strain>
        <plasmid evidence="5">Plasmid pdrdi</plasmid>
    </source>
</reference>
<geneLocation type="plasmid" evidence="5">
    <name>pdrdi</name>
</geneLocation>
<keyword evidence="2" id="KW-0472">Membrane</keyword>
<evidence type="ECO:0000313" key="4">
    <source>
        <dbReference type="EMBL" id="AXH00698.1"/>
    </source>
</evidence>
<accession>A0A345ILX5</accession>
<keyword evidence="4" id="KW-0378">Hydrolase</keyword>
<dbReference type="Proteomes" id="UP000253744">
    <property type="component" value="Plasmid pDrdI"/>
</dbReference>
<keyword evidence="2" id="KW-0812">Transmembrane</keyword>
<feature type="chain" id="PRO_5017079691" evidence="3">
    <location>
        <begin position="33"/>
        <end position="174"/>
    </location>
</feature>
<sequence length="174" mass="19661">MHGYQHTALNLATTSVVAAALTLLGHPQTAAAVSTGMVFGTLLVTPDLDLHYNDARRNWGALKAIWAPYAAMSTHRGINHTYLAGPLLRLLYLAFWFAVPVYLLWQWPAAAAWAREFPREMLFSAFLGYLMSQWLHLLCDGIIPFQQRKRPRPARGPLSRTEQTRSSGSRWSRR</sequence>
<dbReference type="InterPro" id="IPR019250">
    <property type="entry name" value="DUF2227_metal-bd"/>
</dbReference>
<keyword evidence="4" id="KW-0614">Plasmid</keyword>
<feature type="transmembrane region" description="Helical" evidence="2">
    <location>
        <begin position="125"/>
        <end position="145"/>
    </location>
</feature>
<organism evidence="4 5">
    <name type="scientific">Deinococcus wulumuqiensis</name>
    <dbReference type="NCBI Taxonomy" id="980427"/>
    <lineage>
        <taxon>Bacteria</taxon>
        <taxon>Thermotogati</taxon>
        <taxon>Deinococcota</taxon>
        <taxon>Deinococci</taxon>
        <taxon>Deinococcales</taxon>
        <taxon>Deinococcaceae</taxon>
        <taxon>Deinococcus</taxon>
    </lineage>
</organism>
<feature type="transmembrane region" description="Helical" evidence="2">
    <location>
        <begin position="87"/>
        <end position="105"/>
    </location>
</feature>
<name>A0A345ILX5_9DEIO</name>
<evidence type="ECO:0000256" key="2">
    <source>
        <dbReference type="SAM" id="Phobius"/>
    </source>
</evidence>
<evidence type="ECO:0000256" key="1">
    <source>
        <dbReference type="SAM" id="MobiDB-lite"/>
    </source>
</evidence>
<evidence type="ECO:0000256" key="3">
    <source>
        <dbReference type="SAM" id="SignalP"/>
    </source>
</evidence>
<feature type="region of interest" description="Disordered" evidence="1">
    <location>
        <begin position="149"/>
        <end position="174"/>
    </location>
</feature>
<keyword evidence="2" id="KW-1133">Transmembrane helix</keyword>
<dbReference type="KEGG" id="dwu:DVJ83_16215"/>
<dbReference type="EMBL" id="CP031163">
    <property type="protein sequence ID" value="AXH00698.1"/>
    <property type="molecule type" value="Genomic_DNA"/>
</dbReference>
<feature type="signal peptide" evidence="3">
    <location>
        <begin position="1"/>
        <end position="32"/>
    </location>
</feature>
<dbReference type="AlphaFoldDB" id="A0A345ILX5"/>
<dbReference type="PANTHER" id="PTHR39085">
    <property type="entry name" value="SLL0924 PROTEIN"/>
    <property type="match status" value="1"/>
</dbReference>
<keyword evidence="3" id="KW-0732">Signal</keyword>
<protein>
    <submittedName>
        <fullName evidence="4">Hydrolase</fullName>
    </submittedName>
</protein>
<evidence type="ECO:0000313" key="5">
    <source>
        <dbReference type="Proteomes" id="UP000253744"/>
    </source>
</evidence>
<gene>
    <name evidence="4" type="ORF">DVJ83_16215</name>
</gene>
<dbReference type="PANTHER" id="PTHR39085:SF1">
    <property type="entry name" value="SLL0924 PROTEIN"/>
    <property type="match status" value="1"/>
</dbReference>
<feature type="compositionally biased region" description="Polar residues" evidence="1">
    <location>
        <begin position="160"/>
        <end position="174"/>
    </location>
</feature>
<dbReference type="RefSeq" id="WP_114673353.1">
    <property type="nucleotide sequence ID" value="NZ_CP031163.1"/>
</dbReference>
<dbReference type="GO" id="GO:0016787">
    <property type="term" value="F:hydrolase activity"/>
    <property type="evidence" value="ECO:0007669"/>
    <property type="project" value="UniProtKB-KW"/>
</dbReference>
<dbReference type="Pfam" id="PF09988">
    <property type="entry name" value="DUF2227"/>
    <property type="match status" value="1"/>
</dbReference>